<keyword evidence="5" id="KW-1133">Transmembrane helix</keyword>
<dbReference type="OrthoDB" id="2489132at2"/>
<dbReference type="EMBL" id="QKRX01000003">
    <property type="protein sequence ID" value="RAU19095.1"/>
    <property type="molecule type" value="Genomic_DNA"/>
</dbReference>
<dbReference type="SUPFAM" id="SSF58104">
    <property type="entry name" value="Methyl-accepting chemotaxis protein (MCP) signaling domain"/>
    <property type="match status" value="1"/>
</dbReference>
<evidence type="ECO:0000313" key="8">
    <source>
        <dbReference type="Proteomes" id="UP000250744"/>
    </source>
</evidence>
<dbReference type="PRINTS" id="PR00260">
    <property type="entry name" value="CHEMTRNSDUCR"/>
</dbReference>
<keyword evidence="5" id="KW-0812">Transmembrane</keyword>
<keyword evidence="8" id="KW-1185">Reference proteome</keyword>
<dbReference type="GO" id="GO:0007165">
    <property type="term" value="P:signal transduction"/>
    <property type="evidence" value="ECO:0007669"/>
    <property type="project" value="UniProtKB-KW"/>
</dbReference>
<dbReference type="PROSITE" id="PS50111">
    <property type="entry name" value="CHEMOTAXIS_TRANSDUC_2"/>
    <property type="match status" value="1"/>
</dbReference>
<dbReference type="Gene3D" id="1.10.287.950">
    <property type="entry name" value="Methyl-accepting chemotaxis protein"/>
    <property type="match status" value="1"/>
</dbReference>
<organism evidence="7 8">
    <name type="scientific">Nitrincola tibetensis</name>
    <dbReference type="NCBI Taxonomy" id="2219697"/>
    <lineage>
        <taxon>Bacteria</taxon>
        <taxon>Pseudomonadati</taxon>
        <taxon>Pseudomonadota</taxon>
        <taxon>Gammaproteobacteria</taxon>
        <taxon>Oceanospirillales</taxon>
        <taxon>Oceanospirillaceae</taxon>
        <taxon>Nitrincola</taxon>
    </lineage>
</organism>
<dbReference type="SMART" id="SM00283">
    <property type="entry name" value="MA"/>
    <property type="match status" value="1"/>
</dbReference>
<feature type="transmembrane region" description="Helical" evidence="5">
    <location>
        <begin position="180"/>
        <end position="198"/>
    </location>
</feature>
<dbReference type="PANTHER" id="PTHR32089">
    <property type="entry name" value="METHYL-ACCEPTING CHEMOTAXIS PROTEIN MCPB"/>
    <property type="match status" value="1"/>
</dbReference>
<dbReference type="Pfam" id="PF00015">
    <property type="entry name" value="MCPsignal"/>
    <property type="match status" value="1"/>
</dbReference>
<dbReference type="PANTHER" id="PTHR32089:SF120">
    <property type="entry name" value="METHYL-ACCEPTING CHEMOTAXIS PROTEIN TLPQ"/>
    <property type="match status" value="1"/>
</dbReference>
<evidence type="ECO:0000256" key="1">
    <source>
        <dbReference type="ARBA" id="ARBA00004370"/>
    </source>
</evidence>
<sequence length="532" mass="58493">MINIKRSLSLLILSALILMLVSSGSTFVLMNKSAQTLVEHINTDVDVERHLSKLLSESLGLRLAVLAKITNPSNEQPNRSYERAEQEMAVAIADIQRMNIEKLDQLLVLHSTWLRLSQQMMQDASQARTEQALATISTEAPIWQAFRVPLLEELALSSEQASTAYQIANQRRNQAVTSTLLLMAFALALMTFISLVFYRRMNLALGGDVNYAVKVTHAIAEGDLSLKVEVASGADKSLLAELSRMQRGLQTLVALVKRNAEDVSQEAQSVHSKTDECLRLTQLQAQSTDTVASAMTEMTASAHEVSSNVAQTAQAARTAEEKAVNSQQQLTTTLTTLDLLNHNIQDTSQVMNDLQARTEGINQIIDVIRNIAEQTNLLALNAAIEAARAGDQGRGFAVVADEVRTLATRSAQSTEKISEVIGALIAESRRAHQAMEKSREQTLETVTLANVTLSELNEMMKAIEQIADMSTQIASAAEQQSMTADDINRNMIKINEMSEASRQAFNETFSSTERLSYASKILGKEVEKFKVR</sequence>
<name>A0A364NQD2_9GAMM</name>
<feature type="domain" description="Methyl-accepting transducer" evidence="6">
    <location>
        <begin position="259"/>
        <end position="495"/>
    </location>
</feature>
<comment type="caution">
    <text evidence="7">The sequence shown here is derived from an EMBL/GenBank/DDBJ whole genome shotgun (WGS) entry which is preliminary data.</text>
</comment>
<dbReference type="FunFam" id="1.10.287.950:FF:000001">
    <property type="entry name" value="Methyl-accepting chemotaxis sensory transducer"/>
    <property type="match status" value="1"/>
</dbReference>
<evidence type="ECO:0000256" key="5">
    <source>
        <dbReference type="SAM" id="Phobius"/>
    </source>
</evidence>
<evidence type="ECO:0000256" key="2">
    <source>
        <dbReference type="ARBA" id="ARBA00023224"/>
    </source>
</evidence>
<accession>A0A364NQD2</accession>
<dbReference type="GO" id="GO:0006935">
    <property type="term" value="P:chemotaxis"/>
    <property type="evidence" value="ECO:0007669"/>
    <property type="project" value="InterPro"/>
</dbReference>
<evidence type="ECO:0000313" key="7">
    <source>
        <dbReference type="EMBL" id="RAU19095.1"/>
    </source>
</evidence>
<comment type="subcellular location">
    <subcellularLocation>
        <location evidence="1">Membrane</location>
    </subcellularLocation>
</comment>
<dbReference type="GO" id="GO:0016020">
    <property type="term" value="C:membrane"/>
    <property type="evidence" value="ECO:0007669"/>
    <property type="project" value="UniProtKB-SubCell"/>
</dbReference>
<reference evidence="7 8" key="1">
    <citation type="submission" date="2018-06" db="EMBL/GenBank/DDBJ databases">
        <title>Nitrincola tibetense sp. nov., isolated from Lake XuguoCo on Tibetan Plateau.</title>
        <authorList>
            <person name="Xing P."/>
        </authorList>
    </citation>
    <scope>NUCLEOTIDE SEQUENCE [LARGE SCALE GENOMIC DNA]</scope>
    <source>
        <strain evidence="8">xg18</strain>
    </source>
</reference>
<gene>
    <name evidence="7" type="ORF">DN062_06380</name>
</gene>
<protein>
    <recommendedName>
        <fullName evidence="6">Methyl-accepting transducer domain-containing protein</fullName>
    </recommendedName>
</protein>
<dbReference type="CDD" id="cd11386">
    <property type="entry name" value="MCP_signal"/>
    <property type="match status" value="1"/>
</dbReference>
<dbReference type="Proteomes" id="UP000250744">
    <property type="component" value="Unassembled WGS sequence"/>
</dbReference>
<comment type="similarity">
    <text evidence="3">Belongs to the methyl-accepting chemotaxis (MCP) protein family.</text>
</comment>
<keyword evidence="5" id="KW-0472">Membrane</keyword>
<evidence type="ECO:0000259" key="6">
    <source>
        <dbReference type="PROSITE" id="PS50111"/>
    </source>
</evidence>
<dbReference type="GO" id="GO:0004888">
    <property type="term" value="F:transmembrane signaling receptor activity"/>
    <property type="evidence" value="ECO:0007669"/>
    <property type="project" value="InterPro"/>
</dbReference>
<evidence type="ECO:0000256" key="4">
    <source>
        <dbReference type="PROSITE-ProRule" id="PRU00284"/>
    </source>
</evidence>
<evidence type="ECO:0000256" key="3">
    <source>
        <dbReference type="ARBA" id="ARBA00029447"/>
    </source>
</evidence>
<keyword evidence="2 4" id="KW-0807">Transducer</keyword>
<dbReference type="InterPro" id="IPR004089">
    <property type="entry name" value="MCPsignal_dom"/>
</dbReference>
<dbReference type="AlphaFoldDB" id="A0A364NQD2"/>
<dbReference type="RefSeq" id="WP_112158481.1">
    <property type="nucleotide sequence ID" value="NZ_QKRX01000003.1"/>
</dbReference>
<dbReference type="InterPro" id="IPR004090">
    <property type="entry name" value="Chemotax_Me-accpt_rcpt"/>
</dbReference>
<proteinExistence type="inferred from homology"/>